<comment type="similarity">
    <text evidence="8">Belongs to the WD repeat MDV1/CAF4 family.</text>
</comment>
<feature type="region of interest" description="Disordered" evidence="11">
    <location>
        <begin position="488"/>
        <end position="510"/>
    </location>
</feature>
<keyword evidence="2 9" id="KW-0853">WD repeat</keyword>
<evidence type="ECO:0000256" key="7">
    <source>
        <dbReference type="ARBA" id="ARBA00023136"/>
    </source>
</evidence>
<evidence type="ECO:0000313" key="13">
    <source>
        <dbReference type="Proteomes" id="UP000324748"/>
    </source>
</evidence>
<dbReference type="AlphaFoldDB" id="A0A5B0MPS3"/>
<dbReference type="GO" id="GO:0016559">
    <property type="term" value="P:peroxisome fission"/>
    <property type="evidence" value="ECO:0007669"/>
    <property type="project" value="TreeGrafter"/>
</dbReference>
<evidence type="ECO:0000256" key="9">
    <source>
        <dbReference type="PROSITE-ProRule" id="PRU00221"/>
    </source>
</evidence>
<proteinExistence type="inferred from homology"/>
<dbReference type="GO" id="GO:0000266">
    <property type="term" value="P:mitochondrial fission"/>
    <property type="evidence" value="ECO:0007669"/>
    <property type="project" value="TreeGrafter"/>
</dbReference>
<feature type="region of interest" description="Disordered" evidence="11">
    <location>
        <begin position="352"/>
        <end position="379"/>
    </location>
</feature>
<evidence type="ECO:0000256" key="4">
    <source>
        <dbReference type="ARBA" id="ARBA00022787"/>
    </source>
</evidence>
<dbReference type="CDD" id="cd00200">
    <property type="entry name" value="WD40"/>
    <property type="match status" value="1"/>
</dbReference>
<dbReference type="Gene3D" id="6.10.280.220">
    <property type="match status" value="1"/>
</dbReference>
<sequence>MPSSSSSSNSTQPSFITAPRQLLSSLAPQLMSNRILTNSNSTFSTSSLINRTTSTTTTTTNNSSKPTTPPIDLIKLLRLLLPPALGGRAGGLQLNDLLITDPSQINQLLALELPPPPSQAHQSSSPSPPSPADLSLIDGFQATLPSSLQSKLNRRRRRAEIGHRILGLDHPDHPNPISLHLKDKLDAERGLIQLENKGHRRKSSTGYADRPQNSNKRPTRRRKTDHTMIGLSKAQPQPQPQPLPLSSSSSSPQNLTEIKEMIPELKLELDQIVQDRENLQIRKELISKDLNEIDLKIIKLNQLKEDLERSMLSLREEELELIDEYEGVNDRLIELQQSLPLSLPLPAQPNHGLTLPTATREPRISPTNSRRRRGPAFLPSEHDELPKNVSFMTLRAHSQAILALDFSSPYGYLVSSSLDESLQLWDLATGEPIRSLNGHNGIVKCLQVEEMTCITGGIDGQIRIWDLDRALEMDSRLEATLTQEERILRNDTAGVSPTDDSQHDTSRTDPCVMKLEGHSRSVTALYFDDTCLVTGSSDKTIRQWDLNTGQAVMTMDILWAMQNPPLPTTKLSSGRQFRNPSSTISDFEFGPSSHVPSVSSWSDRSGRPTLSSNYVPGDDSVEESKLIDTVNQFDTLSLGHEDYIGGIQFWGYALASGSGDGCVRMWDMRTGQAHRTLVGHTGPITCLQFDEIHLVSGSTDKSIKIWDLRTGAVTETIKYSHPITALQFDSRKIMCAAGDTNINVYNRTTLQRSTISLNGHTDTVERLRYFDRYMVTGSKDNTIKAWSI</sequence>
<feature type="repeat" description="WD" evidence="9">
    <location>
        <begin position="515"/>
        <end position="554"/>
    </location>
</feature>
<dbReference type="SMART" id="SM00320">
    <property type="entry name" value="WD40"/>
    <property type="match status" value="7"/>
</dbReference>
<feature type="compositionally biased region" description="Low complexity" evidence="11">
    <location>
        <begin position="590"/>
        <end position="603"/>
    </location>
</feature>
<feature type="repeat" description="WD" evidence="9">
    <location>
        <begin position="637"/>
        <end position="676"/>
    </location>
</feature>
<comment type="subcellular location">
    <subcellularLocation>
        <location evidence="1">Mitochondrion outer membrane</location>
        <topology evidence="1">Peripheral membrane protein</topology>
        <orientation evidence="1">Cytoplasmic side</orientation>
    </subcellularLocation>
</comment>
<dbReference type="EMBL" id="VSWC01000144">
    <property type="protein sequence ID" value="KAA1078492.1"/>
    <property type="molecule type" value="Genomic_DNA"/>
</dbReference>
<keyword evidence="3" id="KW-0677">Repeat</keyword>
<feature type="compositionally biased region" description="Polar residues" evidence="11">
    <location>
        <begin position="569"/>
        <end position="585"/>
    </location>
</feature>
<name>A0A5B0MPS3_PUCGR</name>
<organism evidence="12 13">
    <name type="scientific">Puccinia graminis f. sp. tritici</name>
    <dbReference type="NCBI Taxonomy" id="56615"/>
    <lineage>
        <taxon>Eukaryota</taxon>
        <taxon>Fungi</taxon>
        <taxon>Dikarya</taxon>
        <taxon>Basidiomycota</taxon>
        <taxon>Pucciniomycotina</taxon>
        <taxon>Pucciniomycetes</taxon>
        <taxon>Pucciniales</taxon>
        <taxon>Pucciniaceae</taxon>
        <taxon>Puccinia</taxon>
    </lineage>
</organism>
<dbReference type="InterPro" id="IPR020472">
    <property type="entry name" value="WD40_PAC1"/>
</dbReference>
<dbReference type="Gene3D" id="2.130.10.10">
    <property type="entry name" value="YVTN repeat-like/Quinoprotein amine dehydrogenase"/>
    <property type="match status" value="3"/>
</dbReference>
<dbReference type="InterPro" id="IPR019775">
    <property type="entry name" value="WD40_repeat_CS"/>
</dbReference>
<dbReference type="InterPro" id="IPR015943">
    <property type="entry name" value="WD40/YVTN_repeat-like_dom_sf"/>
</dbReference>
<protein>
    <submittedName>
        <fullName evidence="12">Mitochondrial fission protein</fullName>
    </submittedName>
</protein>
<gene>
    <name evidence="12" type="primary">MDV1_2</name>
    <name evidence="12" type="ORF">PGT21_035659</name>
</gene>
<feature type="region of interest" description="Disordered" evidence="11">
    <location>
        <begin position="113"/>
        <end position="135"/>
    </location>
</feature>
<keyword evidence="5 10" id="KW-0175">Coiled coil</keyword>
<comment type="caution">
    <text evidence="12">The sequence shown here is derived from an EMBL/GenBank/DDBJ whole genome shotgun (WGS) entry which is preliminary data.</text>
</comment>
<dbReference type="PANTHER" id="PTHR19855:SF28">
    <property type="entry name" value="CCR4-ASSOCIATED FACTOR 4"/>
    <property type="match status" value="1"/>
</dbReference>
<evidence type="ECO:0000256" key="8">
    <source>
        <dbReference type="ARBA" id="ARBA00038415"/>
    </source>
</evidence>
<dbReference type="Pfam" id="PF00400">
    <property type="entry name" value="WD40"/>
    <property type="match status" value="6"/>
</dbReference>
<feature type="compositionally biased region" description="Low complexity" evidence="11">
    <location>
        <begin position="44"/>
        <end position="66"/>
    </location>
</feature>
<dbReference type="OrthoDB" id="496at2759"/>
<dbReference type="InterPro" id="IPR036322">
    <property type="entry name" value="WD40_repeat_dom_sf"/>
</dbReference>
<keyword evidence="6" id="KW-0496">Mitochondrion</keyword>
<reference evidence="12 13" key="1">
    <citation type="submission" date="2019-05" db="EMBL/GenBank/DDBJ databases">
        <title>Emergence of the Ug99 lineage of the wheat stem rust pathogen through somatic hybridization.</title>
        <authorList>
            <person name="Li F."/>
            <person name="Upadhyaya N.M."/>
            <person name="Sperschneider J."/>
            <person name="Matny O."/>
            <person name="Nguyen-Phuc H."/>
            <person name="Mago R."/>
            <person name="Raley C."/>
            <person name="Miller M.E."/>
            <person name="Silverstein K.A.T."/>
            <person name="Henningsen E."/>
            <person name="Hirsch C.D."/>
            <person name="Visser B."/>
            <person name="Pretorius Z.A."/>
            <person name="Steffenson B.J."/>
            <person name="Schwessinger B."/>
            <person name="Dodds P.N."/>
            <person name="Figueroa M."/>
        </authorList>
    </citation>
    <scope>NUCLEOTIDE SEQUENCE [LARGE SCALE GENOMIC DNA]</scope>
    <source>
        <strain evidence="12">21-0</strain>
    </source>
</reference>
<feature type="region of interest" description="Disordered" evidence="11">
    <location>
        <begin position="569"/>
        <end position="617"/>
    </location>
</feature>
<evidence type="ECO:0000256" key="11">
    <source>
        <dbReference type="SAM" id="MobiDB-lite"/>
    </source>
</evidence>
<feature type="repeat" description="WD" evidence="9">
    <location>
        <begin position="436"/>
        <end position="475"/>
    </location>
</feature>
<feature type="repeat" description="WD" evidence="9">
    <location>
        <begin position="394"/>
        <end position="435"/>
    </location>
</feature>
<feature type="coiled-coil region" evidence="10">
    <location>
        <begin position="262"/>
        <end position="324"/>
    </location>
</feature>
<dbReference type="PROSITE" id="PS50294">
    <property type="entry name" value="WD_REPEATS_REGION"/>
    <property type="match status" value="5"/>
</dbReference>
<feature type="repeat" description="WD" evidence="9">
    <location>
        <begin position="677"/>
        <end position="716"/>
    </location>
</feature>
<keyword evidence="4" id="KW-1000">Mitochondrion outer membrane</keyword>
<evidence type="ECO:0000256" key="3">
    <source>
        <dbReference type="ARBA" id="ARBA00022737"/>
    </source>
</evidence>
<evidence type="ECO:0000256" key="5">
    <source>
        <dbReference type="ARBA" id="ARBA00023054"/>
    </source>
</evidence>
<dbReference type="Proteomes" id="UP000324748">
    <property type="component" value="Unassembled WGS sequence"/>
</dbReference>
<feature type="region of interest" description="Disordered" evidence="11">
    <location>
        <begin position="44"/>
        <end position="69"/>
    </location>
</feature>
<dbReference type="PROSITE" id="PS50082">
    <property type="entry name" value="WD_REPEATS_2"/>
    <property type="match status" value="6"/>
</dbReference>
<keyword evidence="13" id="KW-1185">Reference proteome</keyword>
<evidence type="ECO:0000256" key="6">
    <source>
        <dbReference type="ARBA" id="ARBA00023128"/>
    </source>
</evidence>
<dbReference type="PROSITE" id="PS00678">
    <property type="entry name" value="WD_REPEATS_1"/>
    <property type="match status" value="4"/>
</dbReference>
<evidence type="ECO:0000256" key="1">
    <source>
        <dbReference type="ARBA" id="ARBA00004570"/>
    </source>
</evidence>
<dbReference type="PANTHER" id="PTHR19855">
    <property type="entry name" value="WD40 REPEAT PROTEIN 12, 37"/>
    <property type="match status" value="1"/>
</dbReference>
<evidence type="ECO:0000256" key="2">
    <source>
        <dbReference type="ARBA" id="ARBA00022574"/>
    </source>
</evidence>
<dbReference type="GO" id="GO:0005741">
    <property type="term" value="C:mitochondrial outer membrane"/>
    <property type="evidence" value="ECO:0007669"/>
    <property type="project" value="UniProtKB-SubCell"/>
</dbReference>
<feature type="repeat" description="WD" evidence="9">
    <location>
        <begin position="757"/>
        <end position="788"/>
    </location>
</feature>
<evidence type="ECO:0000256" key="10">
    <source>
        <dbReference type="SAM" id="Coils"/>
    </source>
</evidence>
<accession>A0A5B0MPS3</accession>
<dbReference type="PRINTS" id="PR00320">
    <property type="entry name" value="GPROTEINBRPT"/>
</dbReference>
<evidence type="ECO:0000313" key="12">
    <source>
        <dbReference type="EMBL" id="KAA1078492.1"/>
    </source>
</evidence>
<feature type="region of interest" description="Disordered" evidence="11">
    <location>
        <begin position="194"/>
        <end position="254"/>
    </location>
</feature>
<keyword evidence="7" id="KW-0472">Membrane</keyword>
<feature type="compositionally biased region" description="Low complexity" evidence="11">
    <location>
        <begin position="244"/>
        <end position="253"/>
    </location>
</feature>
<dbReference type="SUPFAM" id="SSF50978">
    <property type="entry name" value="WD40 repeat-like"/>
    <property type="match status" value="1"/>
</dbReference>
<dbReference type="InterPro" id="IPR001680">
    <property type="entry name" value="WD40_rpt"/>
</dbReference>